<reference evidence="2 3" key="1">
    <citation type="submission" date="2019-03" db="EMBL/GenBank/DDBJ databases">
        <title>Whole genome sequence of Arthrobacter sp JH1-1.</title>
        <authorList>
            <person name="Trinh H.N."/>
        </authorList>
    </citation>
    <scope>NUCLEOTIDE SEQUENCE [LARGE SCALE GENOMIC DNA]</scope>
    <source>
        <strain evidence="2 3">JH1-1</strain>
    </source>
</reference>
<dbReference type="Gene3D" id="3.30.1390.10">
    <property type="match status" value="1"/>
</dbReference>
<dbReference type="GO" id="GO:0006508">
    <property type="term" value="P:proteolysis"/>
    <property type="evidence" value="ECO:0007669"/>
    <property type="project" value="UniProtKB-KW"/>
</dbReference>
<evidence type="ECO:0000259" key="1">
    <source>
        <dbReference type="Pfam" id="PF02617"/>
    </source>
</evidence>
<dbReference type="AlphaFoldDB" id="A0A4R5KN62"/>
<evidence type="ECO:0000313" key="2">
    <source>
        <dbReference type="EMBL" id="TDF96986.1"/>
    </source>
</evidence>
<protein>
    <submittedName>
        <fullName evidence="2">ATP-dependent Clp protease adapter ClpS</fullName>
    </submittedName>
</protein>
<dbReference type="RefSeq" id="WP_133204034.1">
    <property type="nucleotide sequence ID" value="NZ_SMRU01000009.1"/>
</dbReference>
<dbReference type="OrthoDB" id="162238at2"/>
<dbReference type="EMBL" id="SMRU01000009">
    <property type="protein sequence ID" value="TDF96986.1"/>
    <property type="molecule type" value="Genomic_DNA"/>
</dbReference>
<gene>
    <name evidence="2" type="primary">clpS</name>
    <name evidence="2" type="ORF">E1809_09765</name>
</gene>
<keyword evidence="3" id="KW-1185">Reference proteome</keyword>
<dbReference type="Proteomes" id="UP000295511">
    <property type="component" value="Unassembled WGS sequence"/>
</dbReference>
<keyword evidence="2" id="KW-0645">Protease</keyword>
<sequence>MTTTVAPGLASGTCTGTNAVTDAGLKGEERTDLAQESATDLLTAADVPWNLVIWNDPVNLMSYVSYVFQSYFGYSEAKSNKLMLEVHRKGRSIVAYGGKEQVEQHAVAMHGYGLWATVEKASSSGDGQGRKGGSRG</sequence>
<organism evidence="2 3">
    <name type="scientific">Arthrobacter terricola</name>
    <dbReference type="NCBI Taxonomy" id="2547396"/>
    <lineage>
        <taxon>Bacteria</taxon>
        <taxon>Bacillati</taxon>
        <taxon>Actinomycetota</taxon>
        <taxon>Actinomycetes</taxon>
        <taxon>Micrococcales</taxon>
        <taxon>Micrococcaceae</taxon>
        <taxon>Arthrobacter</taxon>
    </lineage>
</organism>
<feature type="domain" description="Adaptor protein ClpS core" evidence="1">
    <location>
        <begin position="48"/>
        <end position="116"/>
    </location>
</feature>
<dbReference type="InterPro" id="IPR003769">
    <property type="entry name" value="ClpS_core"/>
</dbReference>
<accession>A0A4R5KN62</accession>
<evidence type="ECO:0000313" key="3">
    <source>
        <dbReference type="Proteomes" id="UP000295511"/>
    </source>
</evidence>
<name>A0A4R5KN62_9MICC</name>
<keyword evidence="2" id="KW-0378">Hydrolase</keyword>
<dbReference type="GO" id="GO:0030163">
    <property type="term" value="P:protein catabolic process"/>
    <property type="evidence" value="ECO:0007669"/>
    <property type="project" value="InterPro"/>
</dbReference>
<dbReference type="Pfam" id="PF02617">
    <property type="entry name" value="ClpS"/>
    <property type="match status" value="1"/>
</dbReference>
<proteinExistence type="predicted"/>
<dbReference type="NCBIfam" id="NF000668">
    <property type="entry name" value="PRK00033.1-1"/>
    <property type="match status" value="1"/>
</dbReference>
<dbReference type="InterPro" id="IPR014719">
    <property type="entry name" value="Ribosomal_bL12_C/ClpS-like"/>
</dbReference>
<dbReference type="SUPFAM" id="SSF54736">
    <property type="entry name" value="ClpS-like"/>
    <property type="match status" value="1"/>
</dbReference>
<dbReference type="GO" id="GO:0008233">
    <property type="term" value="F:peptidase activity"/>
    <property type="evidence" value="ECO:0007669"/>
    <property type="project" value="UniProtKB-KW"/>
</dbReference>
<comment type="caution">
    <text evidence="2">The sequence shown here is derived from an EMBL/GenBank/DDBJ whole genome shotgun (WGS) entry which is preliminary data.</text>
</comment>